<sequence length="130" mass="14630">MRGSNHRAIRPGGRRGWTQSRRVVTRPCGAFLPGITSKEAYLAIRLQEPATITEARGLVSKVMQAEDFHQRRQTHISNPKSEKTEATQPKDDLIREVRKISLKLEKEESTTVRPAARRDGCFNCGGLGYL</sequence>
<name>A0A0V0T6U4_9BILA</name>
<organism evidence="2 3">
    <name type="scientific">Trichinella murrelli</name>
    <dbReference type="NCBI Taxonomy" id="144512"/>
    <lineage>
        <taxon>Eukaryota</taxon>
        <taxon>Metazoa</taxon>
        <taxon>Ecdysozoa</taxon>
        <taxon>Nematoda</taxon>
        <taxon>Enoplea</taxon>
        <taxon>Dorylaimia</taxon>
        <taxon>Trichinellida</taxon>
        <taxon>Trichinellidae</taxon>
        <taxon>Trichinella</taxon>
    </lineage>
</organism>
<evidence type="ECO:0000313" key="2">
    <source>
        <dbReference type="EMBL" id="KRX34747.1"/>
    </source>
</evidence>
<protein>
    <submittedName>
        <fullName evidence="2">Uncharacterized protein</fullName>
    </submittedName>
</protein>
<dbReference type="EMBL" id="JYDJ01000519">
    <property type="protein sequence ID" value="KRX34747.1"/>
    <property type="molecule type" value="Genomic_DNA"/>
</dbReference>
<comment type="caution">
    <text evidence="2">The sequence shown here is derived from an EMBL/GenBank/DDBJ whole genome shotgun (WGS) entry which is preliminary data.</text>
</comment>
<gene>
    <name evidence="2" type="ORF">T05_292</name>
</gene>
<evidence type="ECO:0000256" key="1">
    <source>
        <dbReference type="SAM" id="MobiDB-lite"/>
    </source>
</evidence>
<feature type="compositionally biased region" description="Basic and acidic residues" evidence="1">
    <location>
        <begin position="80"/>
        <end position="92"/>
    </location>
</feature>
<dbReference type="Proteomes" id="UP000055048">
    <property type="component" value="Unassembled WGS sequence"/>
</dbReference>
<reference evidence="2 3" key="1">
    <citation type="submission" date="2015-01" db="EMBL/GenBank/DDBJ databases">
        <title>Evolution of Trichinella species and genotypes.</title>
        <authorList>
            <person name="Korhonen P.K."/>
            <person name="Edoardo P."/>
            <person name="Giuseppe L.R."/>
            <person name="Gasser R.B."/>
        </authorList>
    </citation>
    <scope>NUCLEOTIDE SEQUENCE [LARGE SCALE GENOMIC DNA]</scope>
    <source>
        <strain evidence="2">ISS417</strain>
    </source>
</reference>
<accession>A0A0V0T6U4</accession>
<evidence type="ECO:0000313" key="3">
    <source>
        <dbReference type="Proteomes" id="UP000055048"/>
    </source>
</evidence>
<dbReference type="AlphaFoldDB" id="A0A0V0T6U4"/>
<feature type="region of interest" description="Disordered" evidence="1">
    <location>
        <begin position="69"/>
        <end position="92"/>
    </location>
</feature>
<keyword evidence="3" id="KW-1185">Reference proteome</keyword>
<proteinExistence type="predicted"/>